<evidence type="ECO:0000313" key="2">
    <source>
        <dbReference type="EMBL" id="CAL6057705.1"/>
    </source>
</evidence>
<reference evidence="2 3" key="2">
    <citation type="submission" date="2024-07" db="EMBL/GenBank/DDBJ databases">
        <authorList>
            <person name="Akdeniz Z."/>
        </authorList>
    </citation>
    <scope>NUCLEOTIDE SEQUENCE [LARGE SCALE GENOMIC DNA]</scope>
</reference>
<dbReference type="Proteomes" id="UP001642409">
    <property type="component" value="Unassembled WGS sequence"/>
</dbReference>
<organism evidence="1">
    <name type="scientific">Hexamita inflata</name>
    <dbReference type="NCBI Taxonomy" id="28002"/>
    <lineage>
        <taxon>Eukaryota</taxon>
        <taxon>Metamonada</taxon>
        <taxon>Diplomonadida</taxon>
        <taxon>Hexamitidae</taxon>
        <taxon>Hexamitinae</taxon>
        <taxon>Hexamita</taxon>
    </lineage>
</organism>
<comment type="caution">
    <text evidence="1">The sequence shown here is derived from an EMBL/GenBank/DDBJ whole genome shotgun (WGS) entry which is preliminary data.</text>
</comment>
<dbReference type="EMBL" id="CAXDID020000215">
    <property type="protein sequence ID" value="CAL6057705.1"/>
    <property type="molecule type" value="Genomic_DNA"/>
</dbReference>
<evidence type="ECO:0000313" key="1">
    <source>
        <dbReference type="EMBL" id="CAI9917705.1"/>
    </source>
</evidence>
<name>A0AA86NDU5_9EUKA</name>
<reference evidence="1" key="1">
    <citation type="submission" date="2023-06" db="EMBL/GenBank/DDBJ databases">
        <authorList>
            <person name="Kurt Z."/>
        </authorList>
    </citation>
    <scope>NUCLEOTIDE SEQUENCE</scope>
</reference>
<sequence>MAVCQLISATKKLVYEFLLQPKILTLLKYNVFISDDKLYIKTPEYRLENLHYIDVLMISSSSLLLNTIPESIQPAAIYTSVEVEIEISHQKQISAPLQLLYQMVILIVEYSMVFTLALKPNTENMLSFVTVLTIQDFETDSVFTNILFCFYC</sequence>
<proteinExistence type="predicted"/>
<gene>
    <name evidence="2" type="ORF">HINF_LOCUS47636</name>
    <name evidence="1" type="ORF">HINF_LOCUS5350</name>
</gene>
<dbReference type="AlphaFoldDB" id="A0AA86NDU5"/>
<evidence type="ECO:0000313" key="3">
    <source>
        <dbReference type="Proteomes" id="UP001642409"/>
    </source>
</evidence>
<dbReference type="EMBL" id="CATOUU010000137">
    <property type="protein sequence ID" value="CAI9917705.1"/>
    <property type="molecule type" value="Genomic_DNA"/>
</dbReference>
<keyword evidence="3" id="KW-1185">Reference proteome</keyword>
<protein>
    <submittedName>
        <fullName evidence="2">Hypothetical_protein</fullName>
    </submittedName>
</protein>
<accession>A0AA86NDU5</accession>